<name>A0ABW4SXG0_9ACTN</name>
<gene>
    <name evidence="2" type="ORF">ACFSKW_22975</name>
</gene>
<dbReference type="SUPFAM" id="SSF47413">
    <property type="entry name" value="lambda repressor-like DNA-binding domains"/>
    <property type="match status" value="1"/>
</dbReference>
<dbReference type="CDD" id="cd00093">
    <property type="entry name" value="HTH_XRE"/>
    <property type="match status" value="1"/>
</dbReference>
<dbReference type="InterPro" id="IPR001387">
    <property type="entry name" value="Cro/C1-type_HTH"/>
</dbReference>
<evidence type="ECO:0000313" key="2">
    <source>
        <dbReference type="EMBL" id="MFD1934337.1"/>
    </source>
</evidence>
<dbReference type="SMART" id="SM00530">
    <property type="entry name" value="HTH_XRE"/>
    <property type="match status" value="1"/>
</dbReference>
<dbReference type="InterPro" id="IPR041413">
    <property type="entry name" value="MLTR_LBD"/>
</dbReference>
<keyword evidence="3" id="KW-1185">Reference proteome</keyword>
<dbReference type="Pfam" id="PF17765">
    <property type="entry name" value="MLTR_LBD"/>
    <property type="match status" value="1"/>
</dbReference>
<accession>A0ABW4SXG0</accession>
<evidence type="ECO:0000259" key="1">
    <source>
        <dbReference type="PROSITE" id="PS50943"/>
    </source>
</evidence>
<dbReference type="RefSeq" id="WP_379574388.1">
    <property type="nucleotide sequence ID" value="NZ_JBHUFV010000033.1"/>
</dbReference>
<dbReference type="Gene3D" id="3.30.450.180">
    <property type="match status" value="1"/>
</dbReference>
<dbReference type="PANTHER" id="PTHR35010">
    <property type="entry name" value="BLL4672 PROTEIN-RELATED"/>
    <property type="match status" value="1"/>
</dbReference>
<organism evidence="2 3">
    <name type="scientific">Nonomuraea mangrovi</name>
    <dbReference type="NCBI Taxonomy" id="2316207"/>
    <lineage>
        <taxon>Bacteria</taxon>
        <taxon>Bacillati</taxon>
        <taxon>Actinomycetota</taxon>
        <taxon>Actinomycetes</taxon>
        <taxon>Streptosporangiales</taxon>
        <taxon>Streptosporangiaceae</taxon>
        <taxon>Nonomuraea</taxon>
    </lineage>
</organism>
<evidence type="ECO:0000313" key="3">
    <source>
        <dbReference type="Proteomes" id="UP001597368"/>
    </source>
</evidence>
<protein>
    <submittedName>
        <fullName evidence="2">Helix-turn-helix transcriptional regulator</fullName>
    </submittedName>
</protein>
<dbReference type="Gene3D" id="1.10.260.40">
    <property type="entry name" value="lambda repressor-like DNA-binding domains"/>
    <property type="match status" value="1"/>
</dbReference>
<dbReference type="InterPro" id="IPR010982">
    <property type="entry name" value="Lambda_DNA-bd_dom_sf"/>
</dbReference>
<reference evidence="3" key="1">
    <citation type="journal article" date="2019" name="Int. J. Syst. Evol. Microbiol.">
        <title>The Global Catalogue of Microorganisms (GCM) 10K type strain sequencing project: providing services to taxonomists for standard genome sequencing and annotation.</title>
        <authorList>
            <consortium name="The Broad Institute Genomics Platform"/>
            <consortium name="The Broad Institute Genome Sequencing Center for Infectious Disease"/>
            <person name="Wu L."/>
            <person name="Ma J."/>
        </authorList>
    </citation>
    <scope>NUCLEOTIDE SEQUENCE [LARGE SCALE GENOMIC DNA]</scope>
    <source>
        <strain evidence="3">ICMP 6774ER</strain>
    </source>
</reference>
<proteinExistence type="predicted"/>
<feature type="domain" description="HTH cro/C1-type" evidence="1">
    <location>
        <begin position="38"/>
        <end position="86"/>
    </location>
</feature>
<dbReference type="Pfam" id="PF13560">
    <property type="entry name" value="HTH_31"/>
    <property type="match status" value="1"/>
</dbReference>
<dbReference type="PROSITE" id="PS50943">
    <property type="entry name" value="HTH_CROC1"/>
    <property type="match status" value="1"/>
</dbReference>
<dbReference type="Proteomes" id="UP001597368">
    <property type="component" value="Unassembled WGS sequence"/>
</dbReference>
<comment type="caution">
    <text evidence="2">The sequence shown here is derived from an EMBL/GenBank/DDBJ whole genome shotgun (WGS) entry which is preliminary data.</text>
</comment>
<dbReference type="EMBL" id="JBHUFV010000033">
    <property type="protein sequence ID" value="MFD1934337.1"/>
    <property type="molecule type" value="Genomic_DNA"/>
</dbReference>
<sequence length="267" mass="30964">MSGDDWNRQELARFLRSRRGRVSPEQVGLPTGGHRRTKGLRREEVAVLAGLSPTWYTYLEQGRDIRPSTQVLDSLARVLGLTEDERRYMHTLAHGQVANPQPLEPELAAGEVMRGLVELMRGHEFPVYATNIYCDMLAWNPAATEWYDDWGAMPQEQRNFLRWVLLSPLARDRLPDWEEDTRDLVARWRSEVARWPGDERMQARIAEFAKASPAFTRFWREHDVQEHRALTRVINHPRLGARKLRIILLLSPDEPKVGAVIHYPMDA</sequence>